<name>A0AAD9WU40_9ROSI</name>
<dbReference type="Pfam" id="PF13966">
    <property type="entry name" value="zf-RVT"/>
    <property type="match status" value="1"/>
</dbReference>
<evidence type="ECO:0000313" key="3">
    <source>
        <dbReference type="Proteomes" id="UP001280121"/>
    </source>
</evidence>
<feature type="domain" description="Reverse transcriptase zinc-binding" evidence="1">
    <location>
        <begin position="53"/>
        <end position="143"/>
    </location>
</feature>
<keyword evidence="3" id="KW-1185">Reference proteome</keyword>
<dbReference type="Proteomes" id="UP001280121">
    <property type="component" value="Unassembled WGS sequence"/>
</dbReference>
<protein>
    <recommendedName>
        <fullName evidence="1">Reverse transcriptase zinc-binding domain-containing protein</fullName>
    </recommendedName>
</protein>
<evidence type="ECO:0000313" key="2">
    <source>
        <dbReference type="EMBL" id="KAK2642330.1"/>
    </source>
</evidence>
<dbReference type="InterPro" id="IPR026960">
    <property type="entry name" value="RVT-Znf"/>
</dbReference>
<proteinExistence type="predicted"/>
<gene>
    <name evidence="2" type="ORF">Ddye_024093</name>
</gene>
<comment type="caution">
    <text evidence="2">The sequence shown here is derived from an EMBL/GenBank/DDBJ whole genome shotgun (WGS) entry which is preliminary data.</text>
</comment>
<organism evidence="2 3">
    <name type="scientific">Dipteronia dyeriana</name>
    <dbReference type="NCBI Taxonomy" id="168575"/>
    <lineage>
        <taxon>Eukaryota</taxon>
        <taxon>Viridiplantae</taxon>
        <taxon>Streptophyta</taxon>
        <taxon>Embryophyta</taxon>
        <taxon>Tracheophyta</taxon>
        <taxon>Spermatophyta</taxon>
        <taxon>Magnoliopsida</taxon>
        <taxon>eudicotyledons</taxon>
        <taxon>Gunneridae</taxon>
        <taxon>Pentapetalae</taxon>
        <taxon>rosids</taxon>
        <taxon>malvids</taxon>
        <taxon>Sapindales</taxon>
        <taxon>Sapindaceae</taxon>
        <taxon>Hippocastanoideae</taxon>
        <taxon>Acereae</taxon>
        <taxon>Dipteronia</taxon>
    </lineage>
</organism>
<evidence type="ECO:0000259" key="1">
    <source>
        <dbReference type="Pfam" id="PF13966"/>
    </source>
</evidence>
<reference evidence="2" key="1">
    <citation type="journal article" date="2023" name="Plant J.">
        <title>Genome sequences and population genomics provide insights into the demographic history, inbreeding, and mutation load of two 'living fossil' tree species of Dipteronia.</title>
        <authorList>
            <person name="Feng Y."/>
            <person name="Comes H.P."/>
            <person name="Chen J."/>
            <person name="Zhu S."/>
            <person name="Lu R."/>
            <person name="Zhang X."/>
            <person name="Li P."/>
            <person name="Qiu J."/>
            <person name="Olsen K.M."/>
            <person name="Qiu Y."/>
        </authorList>
    </citation>
    <scope>NUCLEOTIDE SEQUENCE</scope>
    <source>
        <strain evidence="2">KIB01</strain>
    </source>
</reference>
<accession>A0AAD9WU40</accession>
<sequence length="159" mass="18402">MFSMLRSISKGWNEDLVRSSFSTDVAFLIISIPCTDNLISDYLVWHYDKWGSYSVKSGYRLGFSLALNPSFLGLSGSDSWWKYLWRTQIPVKVKLFLWRACHDWVHVYQNLVGIGVVMDSRCPICKGRHETNLHALWCCPMLKLIRVICQFMKGLKSEG</sequence>
<dbReference type="EMBL" id="JANJYI010000007">
    <property type="protein sequence ID" value="KAK2642330.1"/>
    <property type="molecule type" value="Genomic_DNA"/>
</dbReference>
<dbReference type="AlphaFoldDB" id="A0AAD9WU40"/>